<organism evidence="2 3">
    <name type="scientific">Solihabitans fulvus</name>
    <dbReference type="NCBI Taxonomy" id="1892852"/>
    <lineage>
        <taxon>Bacteria</taxon>
        <taxon>Bacillati</taxon>
        <taxon>Actinomycetota</taxon>
        <taxon>Actinomycetes</taxon>
        <taxon>Pseudonocardiales</taxon>
        <taxon>Pseudonocardiaceae</taxon>
        <taxon>Solihabitans</taxon>
    </lineage>
</organism>
<reference evidence="2 3" key="2">
    <citation type="submission" date="2019-09" db="EMBL/GenBank/DDBJ databases">
        <authorList>
            <person name="Jin C."/>
        </authorList>
    </citation>
    <scope>NUCLEOTIDE SEQUENCE [LARGE SCALE GENOMIC DNA]</scope>
    <source>
        <strain evidence="2 3">AN110305</strain>
    </source>
</reference>
<dbReference type="InterPro" id="IPR014820">
    <property type="entry name" value="PriCT_1"/>
</dbReference>
<sequence length="119" mass="13711">SLPRRAVDSSGLGRNVALFNRVRLWAYRARLRYEDRVEWEEVTFAYAVNVNAEFAVELPLAEVGHTARSVARWVWRNFSREKFSTIQASRGRITSEAKREANRKRATKVDLATALEAWG</sequence>
<gene>
    <name evidence="2" type="ORF">F0L68_41395</name>
</gene>
<dbReference type="Gene3D" id="1.10.340.50">
    <property type="match status" value="1"/>
</dbReference>
<evidence type="ECO:0000259" key="1">
    <source>
        <dbReference type="Pfam" id="PF08708"/>
    </source>
</evidence>
<proteinExistence type="predicted"/>
<accession>A0A5B2VRK7</accession>
<feature type="non-terminal residue" evidence="2">
    <location>
        <position position="1"/>
    </location>
</feature>
<keyword evidence="3" id="KW-1185">Reference proteome</keyword>
<dbReference type="Pfam" id="PF08708">
    <property type="entry name" value="PriCT_1"/>
    <property type="match status" value="1"/>
</dbReference>
<protein>
    <submittedName>
        <fullName evidence="2">Replication protein RepA</fullName>
    </submittedName>
</protein>
<evidence type="ECO:0000313" key="2">
    <source>
        <dbReference type="EMBL" id="KAA2242383.1"/>
    </source>
</evidence>
<name>A0A5B2VRK7_9PSEU</name>
<evidence type="ECO:0000313" key="3">
    <source>
        <dbReference type="Proteomes" id="UP000323454"/>
    </source>
</evidence>
<dbReference type="Proteomes" id="UP000323454">
    <property type="component" value="Unassembled WGS sequence"/>
</dbReference>
<comment type="caution">
    <text evidence="2">The sequence shown here is derived from an EMBL/GenBank/DDBJ whole genome shotgun (WGS) entry which is preliminary data.</text>
</comment>
<feature type="domain" description="Primase C-terminal 1" evidence="1">
    <location>
        <begin position="13"/>
        <end position="76"/>
    </location>
</feature>
<dbReference type="RefSeq" id="WP_188317132.1">
    <property type="nucleotide sequence ID" value="NZ_VUOB01000225.1"/>
</dbReference>
<dbReference type="EMBL" id="VUOB01000225">
    <property type="protein sequence ID" value="KAA2242383.1"/>
    <property type="molecule type" value="Genomic_DNA"/>
</dbReference>
<dbReference type="AlphaFoldDB" id="A0A5B2VRK7"/>
<reference evidence="2 3" key="1">
    <citation type="submission" date="2019-09" db="EMBL/GenBank/DDBJ databases">
        <title>Goodfellowia gen. nov., a new genus of the Pseudonocardineae related to Actinoalloteichus, containing Goodfellowia coeruleoviolacea gen. nov., comb. nov. gen. nov., comb. nov.</title>
        <authorList>
            <person name="Labeda D."/>
        </authorList>
    </citation>
    <scope>NUCLEOTIDE SEQUENCE [LARGE SCALE GENOMIC DNA]</scope>
    <source>
        <strain evidence="2 3">AN110305</strain>
    </source>
</reference>